<evidence type="ECO:0000313" key="4">
    <source>
        <dbReference type="Proteomes" id="UP000177039"/>
    </source>
</evidence>
<dbReference type="PANTHER" id="PTHR12526:SF630">
    <property type="entry name" value="GLYCOSYLTRANSFERASE"/>
    <property type="match status" value="1"/>
</dbReference>
<evidence type="ECO:0000259" key="1">
    <source>
        <dbReference type="Pfam" id="PF00534"/>
    </source>
</evidence>
<dbReference type="Gene3D" id="3.40.50.2000">
    <property type="entry name" value="Glycogen Phosphorylase B"/>
    <property type="match status" value="2"/>
</dbReference>
<dbReference type="AlphaFoldDB" id="A0A1F5H676"/>
<dbReference type="Pfam" id="PF13439">
    <property type="entry name" value="Glyco_transf_4"/>
    <property type="match status" value="1"/>
</dbReference>
<name>A0A1F5H676_9BACT</name>
<evidence type="ECO:0008006" key="5">
    <source>
        <dbReference type="Google" id="ProtNLM"/>
    </source>
</evidence>
<sequence>MKVALLIDTWFPFIGGGQINAWEISKRIANEKIKINIITRNCGEDNLEKVPYLEIYKLGSETRPDSIISKFYFLFNLFFFVLKRDYDLIHVHPFLPAPVAKLLSVLKNVPIILTVHGTRLFEPKKKTPSRLLEKYILTGIRYDTQISVTRAFLKIPNVNKNILVIPNGIDVQKFTKVKVAKFSKPTILWIGRFDPVKRVEDLILATKIITEKVKDLQLILAGYGYQQEKLKKIVKDLNLTNVQFVGFKTEEELITLYKKSHVFVLPSSSEGQPLTILEAQAASLPVVATKVGGIPEIVKNAENGLLVTPENPEKLSEAIIKVLRERKDFSRKGYKNIKKLYTWHKIAQQTKNIYKKILYE</sequence>
<comment type="caution">
    <text evidence="3">The sequence shown here is derived from an EMBL/GenBank/DDBJ whole genome shotgun (WGS) entry which is preliminary data.</text>
</comment>
<organism evidence="3 4">
    <name type="scientific">Candidatus Curtissbacteria bacterium RIFCSPLOWO2_01_FULL_42_50</name>
    <dbReference type="NCBI Taxonomy" id="1797730"/>
    <lineage>
        <taxon>Bacteria</taxon>
        <taxon>Candidatus Curtissiibacteriota</taxon>
    </lineage>
</organism>
<dbReference type="CDD" id="cd03801">
    <property type="entry name" value="GT4_PimA-like"/>
    <property type="match status" value="1"/>
</dbReference>
<evidence type="ECO:0000259" key="2">
    <source>
        <dbReference type="Pfam" id="PF13439"/>
    </source>
</evidence>
<gene>
    <name evidence="3" type="ORF">A3B54_03000</name>
</gene>
<reference evidence="3 4" key="1">
    <citation type="journal article" date="2016" name="Nat. Commun.">
        <title>Thousands of microbial genomes shed light on interconnected biogeochemical processes in an aquifer system.</title>
        <authorList>
            <person name="Anantharaman K."/>
            <person name="Brown C.T."/>
            <person name="Hug L.A."/>
            <person name="Sharon I."/>
            <person name="Castelle C.J."/>
            <person name="Probst A.J."/>
            <person name="Thomas B.C."/>
            <person name="Singh A."/>
            <person name="Wilkins M.J."/>
            <person name="Karaoz U."/>
            <person name="Brodie E.L."/>
            <person name="Williams K.H."/>
            <person name="Hubbard S.S."/>
            <person name="Banfield J.F."/>
        </authorList>
    </citation>
    <scope>NUCLEOTIDE SEQUENCE [LARGE SCALE GENOMIC DNA]</scope>
</reference>
<protein>
    <recommendedName>
        <fullName evidence="5">Glycosyl transferase family 1</fullName>
    </recommendedName>
</protein>
<dbReference type="SUPFAM" id="SSF53756">
    <property type="entry name" value="UDP-Glycosyltransferase/glycogen phosphorylase"/>
    <property type="match status" value="1"/>
</dbReference>
<dbReference type="InterPro" id="IPR028098">
    <property type="entry name" value="Glyco_trans_4-like_N"/>
</dbReference>
<dbReference type="InterPro" id="IPR001296">
    <property type="entry name" value="Glyco_trans_1"/>
</dbReference>
<dbReference type="GO" id="GO:0016757">
    <property type="term" value="F:glycosyltransferase activity"/>
    <property type="evidence" value="ECO:0007669"/>
    <property type="project" value="InterPro"/>
</dbReference>
<feature type="domain" description="Glycosyl transferase family 1" evidence="1">
    <location>
        <begin position="179"/>
        <end position="333"/>
    </location>
</feature>
<feature type="domain" description="Glycosyltransferase subfamily 4-like N-terminal" evidence="2">
    <location>
        <begin position="14"/>
        <end position="172"/>
    </location>
</feature>
<dbReference type="Pfam" id="PF00534">
    <property type="entry name" value="Glycos_transf_1"/>
    <property type="match status" value="1"/>
</dbReference>
<dbReference type="Proteomes" id="UP000177039">
    <property type="component" value="Unassembled WGS sequence"/>
</dbReference>
<accession>A0A1F5H676</accession>
<dbReference type="PANTHER" id="PTHR12526">
    <property type="entry name" value="GLYCOSYLTRANSFERASE"/>
    <property type="match status" value="1"/>
</dbReference>
<evidence type="ECO:0000313" key="3">
    <source>
        <dbReference type="EMBL" id="OGD99630.1"/>
    </source>
</evidence>
<proteinExistence type="predicted"/>
<dbReference type="EMBL" id="MFBT01000012">
    <property type="protein sequence ID" value="OGD99630.1"/>
    <property type="molecule type" value="Genomic_DNA"/>
</dbReference>